<dbReference type="Gene3D" id="2.60.120.330">
    <property type="entry name" value="B-lactam Antibiotic, Isopenicillin N Synthase, Chain"/>
    <property type="match status" value="1"/>
</dbReference>
<comment type="caution">
    <text evidence="4">The sequence shown here is derived from an EMBL/GenBank/DDBJ whole genome shotgun (WGS) entry which is preliminary data.</text>
</comment>
<dbReference type="InterPro" id="IPR044861">
    <property type="entry name" value="IPNS-like_FE2OG_OXY"/>
</dbReference>
<organism evidence="4 5">
    <name type="scientific">Beauveria brongniartii RCEF 3172</name>
    <dbReference type="NCBI Taxonomy" id="1081107"/>
    <lineage>
        <taxon>Eukaryota</taxon>
        <taxon>Fungi</taxon>
        <taxon>Dikarya</taxon>
        <taxon>Ascomycota</taxon>
        <taxon>Pezizomycotina</taxon>
        <taxon>Sordariomycetes</taxon>
        <taxon>Hypocreomycetidae</taxon>
        <taxon>Hypocreales</taxon>
        <taxon>Cordycipitaceae</taxon>
        <taxon>Beauveria</taxon>
        <taxon>Beauveria brongniartii</taxon>
    </lineage>
</organism>
<dbReference type="Proteomes" id="UP000076863">
    <property type="component" value="Unassembled WGS sequence"/>
</dbReference>
<dbReference type="Pfam" id="PF14226">
    <property type="entry name" value="DIOX_N"/>
    <property type="match status" value="1"/>
</dbReference>
<dbReference type="SUPFAM" id="SSF51197">
    <property type="entry name" value="Clavaminate synthase-like"/>
    <property type="match status" value="1"/>
</dbReference>
<evidence type="ECO:0000256" key="1">
    <source>
        <dbReference type="ARBA" id="ARBA00008056"/>
    </source>
</evidence>
<keyword evidence="2" id="KW-0479">Metal-binding</keyword>
<comment type="similarity">
    <text evidence="1 2">Belongs to the iron/ascorbate-dependent oxidoreductase family.</text>
</comment>
<keyword evidence="5" id="KW-1185">Reference proteome</keyword>
<gene>
    <name evidence="4" type="ORF">BBO_07002</name>
</gene>
<accession>A0A167AC01</accession>
<dbReference type="PROSITE" id="PS51471">
    <property type="entry name" value="FE2OG_OXY"/>
    <property type="match status" value="1"/>
</dbReference>
<name>A0A167AC01_9HYPO</name>
<proteinExistence type="inferred from homology"/>
<evidence type="ECO:0000259" key="3">
    <source>
        <dbReference type="PROSITE" id="PS51471"/>
    </source>
</evidence>
<dbReference type="InterPro" id="IPR026992">
    <property type="entry name" value="DIOX_N"/>
</dbReference>
<dbReference type="GO" id="GO:0016491">
    <property type="term" value="F:oxidoreductase activity"/>
    <property type="evidence" value="ECO:0007669"/>
    <property type="project" value="UniProtKB-KW"/>
</dbReference>
<dbReference type="PRINTS" id="PR00682">
    <property type="entry name" value="IPNSYNTHASE"/>
</dbReference>
<dbReference type="InterPro" id="IPR027443">
    <property type="entry name" value="IPNS-like_sf"/>
</dbReference>
<sequence length="377" mass="41677">MATTTTTGSPVPSRDKPGVLKLASPNGIVTKPLLPHPPRDARPGEIPIIDISAIFANDLTQRQAVASQIHKAATSNGVFYISNHGIPEQVIADVYNSGLHFFRQDLETKLNARSPNTNSFVGYFPPLSMKINPFEGKDLKEMFISRYDPSLDKTITSLDNVPEVARKHFHYKEIPWEGTSTVPGFKSAMIKYLQAGLGLTRALMRSIALSLSLSEDYFDEKMRYPNLLTNINYYPAMEQARSAAGAQVPGFGSHTDFQVITVLWQDSVGGLQVLNNEGEWIHAMPIEGTLIVNVADLLQRITNDVYVSTVHRAINTSAKERISITIPTSFGGHETAQVVETCFGPDGSKKYEDVTIEQWSTKRLEAMIRIESQIQAA</sequence>
<evidence type="ECO:0000256" key="2">
    <source>
        <dbReference type="RuleBase" id="RU003682"/>
    </source>
</evidence>
<keyword evidence="2" id="KW-0408">Iron</keyword>
<dbReference type="OrthoDB" id="288590at2759"/>
<evidence type="ECO:0000313" key="4">
    <source>
        <dbReference type="EMBL" id="OAA38755.1"/>
    </source>
</evidence>
<dbReference type="AlphaFoldDB" id="A0A167AC01"/>
<dbReference type="PANTHER" id="PTHR47990">
    <property type="entry name" value="2-OXOGLUTARATE (2OG) AND FE(II)-DEPENDENT OXYGENASE SUPERFAMILY PROTEIN-RELATED"/>
    <property type="match status" value="1"/>
</dbReference>
<evidence type="ECO:0000313" key="5">
    <source>
        <dbReference type="Proteomes" id="UP000076863"/>
    </source>
</evidence>
<protein>
    <submittedName>
        <fullName evidence="4">2OG-Fe(II) oxygenase</fullName>
    </submittedName>
</protein>
<keyword evidence="2" id="KW-0560">Oxidoreductase</keyword>
<dbReference type="EMBL" id="AZHA01000025">
    <property type="protein sequence ID" value="OAA38755.1"/>
    <property type="molecule type" value="Genomic_DNA"/>
</dbReference>
<feature type="domain" description="Fe2OG dioxygenase" evidence="3">
    <location>
        <begin position="224"/>
        <end position="333"/>
    </location>
</feature>
<dbReference type="Pfam" id="PF03171">
    <property type="entry name" value="2OG-FeII_Oxy"/>
    <property type="match status" value="1"/>
</dbReference>
<dbReference type="InterPro" id="IPR050231">
    <property type="entry name" value="Iron_ascorbate_oxido_reductase"/>
</dbReference>
<dbReference type="GO" id="GO:0044283">
    <property type="term" value="P:small molecule biosynthetic process"/>
    <property type="evidence" value="ECO:0007669"/>
    <property type="project" value="UniProtKB-ARBA"/>
</dbReference>
<reference evidence="4 5" key="1">
    <citation type="journal article" date="2016" name="Genome Biol. Evol.">
        <title>Divergent and convergent evolution of fungal pathogenicity.</title>
        <authorList>
            <person name="Shang Y."/>
            <person name="Xiao G."/>
            <person name="Zheng P."/>
            <person name="Cen K."/>
            <person name="Zhan S."/>
            <person name="Wang C."/>
        </authorList>
    </citation>
    <scope>NUCLEOTIDE SEQUENCE [LARGE SCALE GENOMIC DNA]</scope>
    <source>
        <strain evidence="4 5">RCEF 3172</strain>
    </source>
</reference>
<dbReference type="InterPro" id="IPR005123">
    <property type="entry name" value="Oxoglu/Fe-dep_dioxygenase_dom"/>
</dbReference>
<dbReference type="GO" id="GO:0046872">
    <property type="term" value="F:metal ion binding"/>
    <property type="evidence" value="ECO:0007669"/>
    <property type="project" value="UniProtKB-KW"/>
</dbReference>